<evidence type="ECO:0000256" key="8">
    <source>
        <dbReference type="ARBA" id="ARBA00023027"/>
    </source>
</evidence>
<dbReference type="Pfam" id="PF00293">
    <property type="entry name" value="NUDIX"/>
    <property type="match status" value="1"/>
</dbReference>
<dbReference type="PANTHER" id="PTHR42904">
    <property type="entry name" value="NUDIX HYDROLASE, NUDC SUBFAMILY"/>
    <property type="match status" value="1"/>
</dbReference>
<keyword evidence="12" id="KW-1185">Reference proteome</keyword>
<evidence type="ECO:0000256" key="6">
    <source>
        <dbReference type="ARBA" id="ARBA00022801"/>
    </source>
</evidence>
<dbReference type="GO" id="GO:0006742">
    <property type="term" value="P:NADP+ catabolic process"/>
    <property type="evidence" value="ECO:0007669"/>
    <property type="project" value="TreeGrafter"/>
</dbReference>
<evidence type="ECO:0000313" key="11">
    <source>
        <dbReference type="EMBL" id="NML44553.1"/>
    </source>
</evidence>
<dbReference type="InterPro" id="IPR050241">
    <property type="entry name" value="NAD-cap_RNA_hydrolase_NudC"/>
</dbReference>
<gene>
    <name evidence="11" type="primary">nudC</name>
    <name evidence="11" type="ORF">HHL11_12375</name>
</gene>
<dbReference type="GO" id="GO:0019677">
    <property type="term" value="P:NAD+ catabolic process"/>
    <property type="evidence" value="ECO:0007669"/>
    <property type="project" value="TreeGrafter"/>
</dbReference>
<dbReference type="Proteomes" id="UP000541185">
    <property type="component" value="Unassembled WGS sequence"/>
</dbReference>
<dbReference type="NCBIfam" id="NF001299">
    <property type="entry name" value="PRK00241.1"/>
    <property type="match status" value="1"/>
</dbReference>
<evidence type="ECO:0000256" key="9">
    <source>
        <dbReference type="ARBA" id="ARBA00023679"/>
    </source>
</evidence>
<dbReference type="GO" id="GO:0046872">
    <property type="term" value="F:metal ion binding"/>
    <property type="evidence" value="ECO:0007669"/>
    <property type="project" value="UniProtKB-KW"/>
</dbReference>
<proteinExistence type="inferred from homology"/>
<comment type="cofactor">
    <cofactor evidence="1">
        <name>Mg(2+)</name>
        <dbReference type="ChEBI" id="CHEBI:18420"/>
    </cofactor>
</comment>
<evidence type="ECO:0000256" key="2">
    <source>
        <dbReference type="ARBA" id="ARBA00001947"/>
    </source>
</evidence>
<accession>A0A848H7P1</accession>
<comment type="caution">
    <text evidence="11">The sequence shown here is derived from an EMBL/GenBank/DDBJ whole genome shotgun (WGS) entry which is preliminary data.</text>
</comment>
<protein>
    <recommendedName>
        <fullName evidence="4">NAD(+) diphosphatase</fullName>
        <ecNumber evidence="4">3.6.1.22</ecNumber>
    </recommendedName>
</protein>
<dbReference type="AlphaFoldDB" id="A0A848H7P1"/>
<dbReference type="InterPro" id="IPR015375">
    <property type="entry name" value="NADH_PPase-like_N"/>
</dbReference>
<keyword evidence="6 11" id="KW-0378">Hydrolase</keyword>
<dbReference type="PROSITE" id="PS51462">
    <property type="entry name" value="NUDIX"/>
    <property type="match status" value="1"/>
</dbReference>
<reference evidence="11 12" key="1">
    <citation type="submission" date="2020-04" db="EMBL/GenBank/DDBJ databases">
        <title>Ramlibacter sp. G-1-2-2 isolated from soil.</title>
        <authorList>
            <person name="Dahal R.H."/>
        </authorList>
    </citation>
    <scope>NUCLEOTIDE SEQUENCE [LARGE SCALE GENOMIC DNA]</scope>
    <source>
        <strain evidence="11 12">G-1-2-2</strain>
    </source>
</reference>
<dbReference type="Pfam" id="PF09296">
    <property type="entry name" value="NUDIX-like"/>
    <property type="match status" value="1"/>
</dbReference>
<dbReference type="InterPro" id="IPR020084">
    <property type="entry name" value="NUDIX_hydrolase_CS"/>
</dbReference>
<evidence type="ECO:0000256" key="4">
    <source>
        <dbReference type="ARBA" id="ARBA00012381"/>
    </source>
</evidence>
<dbReference type="GO" id="GO:0005829">
    <property type="term" value="C:cytosol"/>
    <property type="evidence" value="ECO:0007669"/>
    <property type="project" value="TreeGrafter"/>
</dbReference>
<dbReference type="Pfam" id="PF09297">
    <property type="entry name" value="Zn_ribbon_NUD"/>
    <property type="match status" value="1"/>
</dbReference>
<evidence type="ECO:0000256" key="5">
    <source>
        <dbReference type="ARBA" id="ARBA00022723"/>
    </source>
</evidence>
<dbReference type="EC" id="3.6.1.22" evidence="4"/>
<dbReference type="EMBL" id="JABBFX010000001">
    <property type="protein sequence ID" value="NML44553.1"/>
    <property type="molecule type" value="Genomic_DNA"/>
</dbReference>
<dbReference type="CDD" id="cd03429">
    <property type="entry name" value="NUDIX_NADH_pyrophosphatase_Nudt13"/>
    <property type="match status" value="1"/>
</dbReference>
<name>A0A848H7P1_9BURK</name>
<dbReference type="GO" id="GO:0035529">
    <property type="term" value="F:NADH pyrophosphatase activity"/>
    <property type="evidence" value="ECO:0007669"/>
    <property type="project" value="TreeGrafter"/>
</dbReference>
<feature type="domain" description="Nudix hydrolase" evidence="10">
    <location>
        <begin position="145"/>
        <end position="268"/>
    </location>
</feature>
<organism evidence="11 12">
    <name type="scientific">Ramlibacter agri</name>
    <dbReference type="NCBI Taxonomy" id="2728837"/>
    <lineage>
        <taxon>Bacteria</taxon>
        <taxon>Pseudomonadati</taxon>
        <taxon>Pseudomonadota</taxon>
        <taxon>Betaproteobacteria</taxon>
        <taxon>Burkholderiales</taxon>
        <taxon>Comamonadaceae</taxon>
        <taxon>Ramlibacter</taxon>
    </lineage>
</organism>
<dbReference type="Gene3D" id="3.90.79.10">
    <property type="entry name" value="Nucleoside Triphosphate Pyrophosphohydrolase"/>
    <property type="match status" value="1"/>
</dbReference>
<dbReference type="InterPro" id="IPR049734">
    <property type="entry name" value="NudC-like_C"/>
</dbReference>
<dbReference type="PROSITE" id="PS00893">
    <property type="entry name" value="NUDIX_BOX"/>
    <property type="match status" value="1"/>
</dbReference>
<keyword evidence="7" id="KW-0460">Magnesium</keyword>
<sequence>MLITPSHFVPLHAPQPGAQEHIFVFRGGALLVRESDLALPDEAACLALGVSLAESRAVGLLGQHYCRAVWVDASFTEPVAGFTFRPLRSLFGAIDDHLAAVAGRAFQIAEWSRTHRFCGACGGTMEALAGERCMRCTRCGHAAYPRISPAMMVLVKKGDAILLARNSASPNRRFSALAGFLEAGESVEDAVHREVFEEVGLRVRDLRYFGSQSWPFPHSLMIAFTAEWESGEIVVDGEEIAEARWFGPGDALPEFATGVSISGELIRGNLPRRTP</sequence>
<dbReference type="PANTHER" id="PTHR42904:SF6">
    <property type="entry name" value="NAD-CAPPED RNA HYDROLASE NUDT12"/>
    <property type="match status" value="1"/>
</dbReference>
<dbReference type="Gene3D" id="3.90.79.20">
    <property type="match status" value="1"/>
</dbReference>
<dbReference type="InterPro" id="IPR015376">
    <property type="entry name" value="Znr_NADH_PPase"/>
</dbReference>
<evidence type="ECO:0000259" key="10">
    <source>
        <dbReference type="PROSITE" id="PS51462"/>
    </source>
</evidence>
<keyword evidence="8" id="KW-0520">NAD</keyword>
<evidence type="ECO:0000313" key="12">
    <source>
        <dbReference type="Proteomes" id="UP000541185"/>
    </source>
</evidence>
<evidence type="ECO:0000256" key="3">
    <source>
        <dbReference type="ARBA" id="ARBA00009595"/>
    </source>
</evidence>
<comment type="cofactor">
    <cofactor evidence="2">
        <name>Zn(2+)</name>
        <dbReference type="ChEBI" id="CHEBI:29105"/>
    </cofactor>
</comment>
<keyword evidence="5" id="KW-0479">Metal-binding</keyword>
<evidence type="ECO:0000256" key="1">
    <source>
        <dbReference type="ARBA" id="ARBA00001946"/>
    </source>
</evidence>
<evidence type="ECO:0000256" key="7">
    <source>
        <dbReference type="ARBA" id="ARBA00022842"/>
    </source>
</evidence>
<dbReference type="SUPFAM" id="SSF55811">
    <property type="entry name" value="Nudix"/>
    <property type="match status" value="2"/>
</dbReference>
<comment type="similarity">
    <text evidence="3">Belongs to the Nudix hydrolase family. NudC subfamily.</text>
</comment>
<dbReference type="InterPro" id="IPR000086">
    <property type="entry name" value="NUDIX_hydrolase_dom"/>
</dbReference>
<comment type="catalytic activity">
    <reaction evidence="9">
        <text>a 5'-end NAD(+)-phospho-ribonucleoside in mRNA + H2O = a 5'-end phospho-adenosine-phospho-ribonucleoside in mRNA + beta-nicotinamide D-ribonucleotide + 2 H(+)</text>
        <dbReference type="Rhea" id="RHEA:60876"/>
        <dbReference type="Rhea" id="RHEA-COMP:15698"/>
        <dbReference type="Rhea" id="RHEA-COMP:15719"/>
        <dbReference type="ChEBI" id="CHEBI:14649"/>
        <dbReference type="ChEBI" id="CHEBI:15377"/>
        <dbReference type="ChEBI" id="CHEBI:15378"/>
        <dbReference type="ChEBI" id="CHEBI:144029"/>
        <dbReference type="ChEBI" id="CHEBI:144051"/>
    </reaction>
    <physiologicalReaction direction="left-to-right" evidence="9">
        <dbReference type="Rhea" id="RHEA:60877"/>
    </physiologicalReaction>
</comment>
<dbReference type="RefSeq" id="WP_169418673.1">
    <property type="nucleotide sequence ID" value="NZ_JABBFX010000001.1"/>
</dbReference>
<dbReference type="InterPro" id="IPR015797">
    <property type="entry name" value="NUDIX_hydrolase-like_dom_sf"/>
</dbReference>